<dbReference type="InterPro" id="IPR008906">
    <property type="entry name" value="HATC_C_dom"/>
</dbReference>
<proteinExistence type="predicted"/>
<evidence type="ECO:0000259" key="1">
    <source>
        <dbReference type="Pfam" id="PF05699"/>
    </source>
</evidence>
<comment type="caution">
    <text evidence="2">The sequence shown here is derived from an EMBL/GenBank/DDBJ whole genome shotgun (WGS) entry which is preliminary data.</text>
</comment>
<evidence type="ECO:0000313" key="2">
    <source>
        <dbReference type="EMBL" id="GFH21037.1"/>
    </source>
</evidence>
<organism evidence="2 3">
    <name type="scientific">Haematococcus lacustris</name>
    <name type="common">Green alga</name>
    <name type="synonym">Haematococcus pluvialis</name>
    <dbReference type="NCBI Taxonomy" id="44745"/>
    <lineage>
        <taxon>Eukaryota</taxon>
        <taxon>Viridiplantae</taxon>
        <taxon>Chlorophyta</taxon>
        <taxon>core chlorophytes</taxon>
        <taxon>Chlorophyceae</taxon>
        <taxon>CS clade</taxon>
        <taxon>Chlamydomonadales</taxon>
        <taxon>Haematococcaceae</taxon>
        <taxon>Haematococcus</taxon>
    </lineage>
</organism>
<keyword evidence="3" id="KW-1185">Reference proteome</keyword>
<sequence>MVASGAWETLKSASVNSYVLEEMQSPCWWKKLDVVVRLMQPISNAIHRLEGDHPTLSQVMRIWDDLVEHAKTWAASRGDVDGEDKVDADFVRGVHKLFKDRAAKHYQPVMAVARLLDPINFKYLNHVEQPYPDFEILTEMQRVELEPTIARLAEVPIRMVQAELVKFENTEWSPAMKRRALSILSIQQPPGRAVIPIASINARKAFWSVTASNDFPVLAKAAVKVLSVHVSTAAAERNWSKWSLTYSNALRSNLGVETAKRDIYLKANVEETDNMERDNMAPPQETLINIMA</sequence>
<accession>A0A699ZE97</accession>
<name>A0A699ZE97_HAELA</name>
<reference evidence="2 3" key="1">
    <citation type="submission" date="2020-02" db="EMBL/GenBank/DDBJ databases">
        <title>Draft genome sequence of Haematococcus lacustris strain NIES-144.</title>
        <authorList>
            <person name="Morimoto D."/>
            <person name="Nakagawa S."/>
            <person name="Yoshida T."/>
            <person name="Sawayama S."/>
        </authorList>
    </citation>
    <scope>NUCLEOTIDE SEQUENCE [LARGE SCALE GENOMIC DNA]</scope>
    <source>
        <strain evidence="2 3">NIES-144</strain>
    </source>
</reference>
<dbReference type="SUPFAM" id="SSF53098">
    <property type="entry name" value="Ribonuclease H-like"/>
    <property type="match status" value="1"/>
</dbReference>
<dbReference type="Proteomes" id="UP000485058">
    <property type="component" value="Unassembled WGS sequence"/>
</dbReference>
<dbReference type="EMBL" id="BLLF01001750">
    <property type="protein sequence ID" value="GFH21037.1"/>
    <property type="molecule type" value="Genomic_DNA"/>
</dbReference>
<dbReference type="InterPro" id="IPR012337">
    <property type="entry name" value="RNaseH-like_sf"/>
</dbReference>
<dbReference type="Pfam" id="PF05699">
    <property type="entry name" value="Dimer_Tnp_hAT"/>
    <property type="match status" value="1"/>
</dbReference>
<dbReference type="GO" id="GO:0046983">
    <property type="term" value="F:protein dimerization activity"/>
    <property type="evidence" value="ECO:0007669"/>
    <property type="project" value="InterPro"/>
</dbReference>
<gene>
    <name evidence="2" type="ORF">HaLaN_18262</name>
</gene>
<dbReference type="AlphaFoldDB" id="A0A699ZE97"/>
<feature type="domain" description="HAT C-terminal dimerisation" evidence="1">
    <location>
        <begin position="206"/>
        <end position="248"/>
    </location>
</feature>
<protein>
    <submittedName>
        <fullName evidence="2">Dimer_Tnp_hAT domain-containing protein</fullName>
    </submittedName>
</protein>
<evidence type="ECO:0000313" key="3">
    <source>
        <dbReference type="Proteomes" id="UP000485058"/>
    </source>
</evidence>